<dbReference type="EMBL" id="GBXM01038551">
    <property type="protein sequence ID" value="JAH70026.1"/>
    <property type="molecule type" value="Transcribed_RNA"/>
</dbReference>
<evidence type="ECO:0000313" key="1">
    <source>
        <dbReference type="EMBL" id="JAH70026.1"/>
    </source>
</evidence>
<proteinExistence type="predicted"/>
<accession>A0A0E9UW99</accession>
<organism evidence="1">
    <name type="scientific">Anguilla anguilla</name>
    <name type="common">European freshwater eel</name>
    <name type="synonym">Muraena anguilla</name>
    <dbReference type="NCBI Taxonomy" id="7936"/>
    <lineage>
        <taxon>Eukaryota</taxon>
        <taxon>Metazoa</taxon>
        <taxon>Chordata</taxon>
        <taxon>Craniata</taxon>
        <taxon>Vertebrata</taxon>
        <taxon>Euteleostomi</taxon>
        <taxon>Actinopterygii</taxon>
        <taxon>Neopterygii</taxon>
        <taxon>Teleostei</taxon>
        <taxon>Anguilliformes</taxon>
        <taxon>Anguillidae</taxon>
        <taxon>Anguilla</taxon>
    </lineage>
</organism>
<reference evidence="1" key="2">
    <citation type="journal article" date="2015" name="Fish Shellfish Immunol.">
        <title>Early steps in the European eel (Anguilla anguilla)-Vibrio vulnificus interaction in the gills: Role of the RtxA13 toxin.</title>
        <authorList>
            <person name="Callol A."/>
            <person name="Pajuelo D."/>
            <person name="Ebbesson L."/>
            <person name="Teles M."/>
            <person name="MacKenzie S."/>
            <person name="Amaro C."/>
        </authorList>
    </citation>
    <scope>NUCLEOTIDE SEQUENCE</scope>
</reference>
<dbReference type="AlphaFoldDB" id="A0A0E9UW99"/>
<reference evidence="1" key="1">
    <citation type="submission" date="2014-11" db="EMBL/GenBank/DDBJ databases">
        <authorList>
            <person name="Amaro Gonzalez C."/>
        </authorList>
    </citation>
    <scope>NUCLEOTIDE SEQUENCE</scope>
</reference>
<sequence>MFFNSTTAASAVTFIWQTLLSNRRTVSAYQRSLDNYKTQARYGTILIM</sequence>
<name>A0A0E9UW99_ANGAN</name>
<protein>
    <submittedName>
        <fullName evidence="1">Uncharacterized protein</fullName>
    </submittedName>
</protein>